<gene>
    <name evidence="6" type="ORF">Daesc_001508</name>
</gene>
<keyword evidence="7" id="KW-1185">Reference proteome</keyword>
<comment type="caution">
    <text evidence="6">The sequence shown here is derived from an EMBL/GenBank/DDBJ whole genome shotgun (WGS) entry which is preliminary data.</text>
</comment>
<dbReference type="AlphaFoldDB" id="A0AAX6MUD5"/>
<keyword evidence="2" id="KW-0378">Hydrolase</keyword>
<dbReference type="Pfam" id="PF08386">
    <property type="entry name" value="Abhydrolase_4"/>
    <property type="match status" value="1"/>
</dbReference>
<evidence type="ECO:0000256" key="3">
    <source>
        <dbReference type="SAM" id="MobiDB-lite"/>
    </source>
</evidence>
<organism evidence="6 7">
    <name type="scientific">Daldinia eschscholtzii</name>
    <dbReference type="NCBI Taxonomy" id="292717"/>
    <lineage>
        <taxon>Eukaryota</taxon>
        <taxon>Fungi</taxon>
        <taxon>Dikarya</taxon>
        <taxon>Ascomycota</taxon>
        <taxon>Pezizomycotina</taxon>
        <taxon>Sordariomycetes</taxon>
        <taxon>Xylariomycetidae</taxon>
        <taxon>Xylariales</taxon>
        <taxon>Hypoxylaceae</taxon>
        <taxon>Daldinia</taxon>
    </lineage>
</organism>
<dbReference type="PANTHER" id="PTHR43248:SF25">
    <property type="entry name" value="AB HYDROLASE-1 DOMAIN-CONTAINING PROTEIN-RELATED"/>
    <property type="match status" value="1"/>
</dbReference>
<name>A0AAX6MUD5_9PEZI</name>
<feature type="domain" description="Peptidase S33 tripeptidyl aminopeptidase-like C-terminal" evidence="5">
    <location>
        <begin position="444"/>
        <end position="556"/>
    </location>
</feature>
<evidence type="ECO:0000259" key="5">
    <source>
        <dbReference type="Pfam" id="PF08386"/>
    </source>
</evidence>
<dbReference type="SUPFAM" id="SSF53474">
    <property type="entry name" value="alpha/beta-Hydrolases"/>
    <property type="match status" value="2"/>
</dbReference>
<protein>
    <recommendedName>
        <fullName evidence="8">Peptidase S33 tripeptidyl aminopeptidase-like C-terminal domain-containing protein</fullName>
    </recommendedName>
</protein>
<evidence type="ECO:0000313" key="7">
    <source>
        <dbReference type="Proteomes" id="UP001369815"/>
    </source>
</evidence>
<dbReference type="Proteomes" id="UP001369815">
    <property type="component" value="Unassembled WGS sequence"/>
</dbReference>
<feature type="domain" description="AB hydrolase-1" evidence="4">
    <location>
        <begin position="87"/>
        <end position="205"/>
    </location>
</feature>
<evidence type="ECO:0000259" key="4">
    <source>
        <dbReference type="Pfam" id="PF00561"/>
    </source>
</evidence>
<reference evidence="6 7" key="1">
    <citation type="journal article" date="2024" name="Front Chem Biol">
        <title>Unveiling the potential of Daldinia eschscholtzii MFLUCC 19-0629 through bioactivity and bioinformatics studies for enhanced sustainable agriculture production.</title>
        <authorList>
            <person name="Brooks S."/>
            <person name="Weaver J.A."/>
            <person name="Klomchit A."/>
            <person name="Alharthi S.A."/>
            <person name="Onlamun T."/>
            <person name="Nurani R."/>
            <person name="Vong T.K."/>
            <person name="Alberti F."/>
            <person name="Greco C."/>
        </authorList>
    </citation>
    <scope>NUCLEOTIDE SEQUENCE [LARGE SCALE GENOMIC DNA]</scope>
    <source>
        <strain evidence="6">MFLUCC 19-0629</strain>
    </source>
</reference>
<feature type="region of interest" description="Disordered" evidence="3">
    <location>
        <begin position="210"/>
        <end position="233"/>
    </location>
</feature>
<evidence type="ECO:0008006" key="8">
    <source>
        <dbReference type="Google" id="ProtNLM"/>
    </source>
</evidence>
<dbReference type="InterPro" id="IPR013595">
    <property type="entry name" value="Pept_S33_TAP-like_C"/>
</dbReference>
<evidence type="ECO:0000256" key="1">
    <source>
        <dbReference type="ARBA" id="ARBA00010088"/>
    </source>
</evidence>
<dbReference type="GO" id="GO:0016787">
    <property type="term" value="F:hydrolase activity"/>
    <property type="evidence" value="ECO:0007669"/>
    <property type="project" value="UniProtKB-KW"/>
</dbReference>
<dbReference type="InterPro" id="IPR051601">
    <property type="entry name" value="Serine_prot/Carboxylest_S33"/>
</dbReference>
<sequence length="596" mass="65200">MKSTTFLNGLLSSSGHYAMAQDAFDWSTIKPSTSLQYTKCYGNLKCAKLGVPMDWLDDSAQNTTDVSIAVVALPATVPEDDPSFGGTIIINPGGPGGSGVDFLLEIGELIQGIADGNKHYEVLSFDPRGVGYSEPKADCYNDELARDVTSLELRGMGPLSGGESVVRRQASLLSAYGKLCENGKIHGYMSTASVARDMVQIVDKLDELRSSNGTSTSAKLRKRGGPRRTESRQEKDLPRILYWGFSYGTVLGNYFASMFPGRVDRMILEAVVDIHDYNKAAWAKNLQDTQKDYDQFFITCFEAGSDCALHEEGDSGPDDIRSRVEAFLDQLDESPAPVVTNSSIEYITRTDFTSIIFSSLYQPQEYFSSSANLLAQGMKGEFTTVFASLDTPQSSEYCPTTIPRTYTWTQDAEVAVACGDADPANDMTISDFQEYLDEILDQSPDFGAGWAQLRLACRGWQVRPKYRFTGPFTTPEADPSGAPGKPKAPILFVSSQYDPVTPYANAVAMAKEHTGAGVLLQESPGHGALFSPGKCREEYLRKYLEMGELPPEGTVCQPDCKPFQECPQAPRIKRSVGIGKEKAFPPPYRGPLGVTW</sequence>
<dbReference type="EMBL" id="JBANMG010000002">
    <property type="protein sequence ID" value="KAK6956235.1"/>
    <property type="molecule type" value="Genomic_DNA"/>
</dbReference>
<evidence type="ECO:0000313" key="6">
    <source>
        <dbReference type="EMBL" id="KAK6956235.1"/>
    </source>
</evidence>
<dbReference type="Pfam" id="PF00561">
    <property type="entry name" value="Abhydrolase_1"/>
    <property type="match status" value="1"/>
</dbReference>
<dbReference type="Gene3D" id="3.40.50.1820">
    <property type="entry name" value="alpha/beta hydrolase"/>
    <property type="match status" value="1"/>
</dbReference>
<comment type="similarity">
    <text evidence="1">Belongs to the peptidase S33 family.</text>
</comment>
<accession>A0AAX6MUD5</accession>
<proteinExistence type="inferred from homology"/>
<dbReference type="InterPro" id="IPR029058">
    <property type="entry name" value="AB_hydrolase_fold"/>
</dbReference>
<dbReference type="PANTHER" id="PTHR43248">
    <property type="entry name" value="2-SUCCINYL-6-HYDROXY-2,4-CYCLOHEXADIENE-1-CARBOXYLATE SYNTHASE"/>
    <property type="match status" value="1"/>
</dbReference>
<dbReference type="InterPro" id="IPR000073">
    <property type="entry name" value="AB_hydrolase_1"/>
</dbReference>
<evidence type="ECO:0000256" key="2">
    <source>
        <dbReference type="ARBA" id="ARBA00022801"/>
    </source>
</evidence>